<proteinExistence type="predicted"/>
<dbReference type="EMBL" id="MK072447">
    <property type="protein sequence ID" value="AYV85345.1"/>
    <property type="molecule type" value="Genomic_DNA"/>
</dbReference>
<evidence type="ECO:0000313" key="2">
    <source>
        <dbReference type="EMBL" id="AYV85345.1"/>
    </source>
</evidence>
<keyword evidence="1" id="KW-0175">Coiled coil</keyword>
<accession>A0A3G5ADP8</accession>
<gene>
    <name evidence="2" type="ORF">Satyrvirus11_27</name>
</gene>
<sequence length="84" mass="10380">MTTKYKTFKEYYDKDPEFKKKHLENMKTKITCKCGFITSKANYYRHKKSHICILKREKMKKIEELEEEMKKLKKELKKLNKKNN</sequence>
<name>A0A3G5ADP8_9VIRU</name>
<organism evidence="2">
    <name type="scientific">Satyrvirus sp</name>
    <dbReference type="NCBI Taxonomy" id="2487771"/>
    <lineage>
        <taxon>Viruses</taxon>
        <taxon>Varidnaviria</taxon>
        <taxon>Bamfordvirae</taxon>
        <taxon>Nucleocytoviricota</taxon>
        <taxon>Megaviricetes</taxon>
        <taxon>Imitervirales</taxon>
        <taxon>Mimiviridae</taxon>
        <taxon>Megamimivirinae</taxon>
    </lineage>
</organism>
<feature type="coiled-coil region" evidence="1">
    <location>
        <begin position="55"/>
        <end position="82"/>
    </location>
</feature>
<protein>
    <submittedName>
        <fullName evidence="2">Uncharacterized protein</fullName>
    </submittedName>
</protein>
<evidence type="ECO:0000256" key="1">
    <source>
        <dbReference type="SAM" id="Coils"/>
    </source>
</evidence>
<reference evidence="2" key="1">
    <citation type="submission" date="2018-10" db="EMBL/GenBank/DDBJ databases">
        <title>Hidden diversity of soil giant viruses.</title>
        <authorList>
            <person name="Schulz F."/>
            <person name="Alteio L."/>
            <person name="Goudeau D."/>
            <person name="Ryan E.M."/>
            <person name="Malmstrom R.R."/>
            <person name="Blanchard J."/>
            <person name="Woyke T."/>
        </authorList>
    </citation>
    <scope>NUCLEOTIDE SEQUENCE</scope>
    <source>
        <strain evidence="2">SAV1</strain>
    </source>
</reference>